<dbReference type="AlphaFoldDB" id="A0A9N9CCI7"/>
<keyword evidence="3" id="KW-1185">Reference proteome</keyword>
<dbReference type="OrthoDB" id="2440309at2759"/>
<evidence type="ECO:0000256" key="1">
    <source>
        <dbReference type="SAM" id="MobiDB-lite"/>
    </source>
</evidence>
<reference evidence="2" key="1">
    <citation type="submission" date="2021-06" db="EMBL/GenBank/DDBJ databases">
        <authorList>
            <person name="Kallberg Y."/>
            <person name="Tangrot J."/>
            <person name="Rosling A."/>
        </authorList>
    </citation>
    <scope>NUCLEOTIDE SEQUENCE</scope>
    <source>
        <strain evidence="2">FL130A</strain>
    </source>
</reference>
<organism evidence="2 3">
    <name type="scientific">Ambispora leptoticha</name>
    <dbReference type="NCBI Taxonomy" id="144679"/>
    <lineage>
        <taxon>Eukaryota</taxon>
        <taxon>Fungi</taxon>
        <taxon>Fungi incertae sedis</taxon>
        <taxon>Mucoromycota</taxon>
        <taxon>Glomeromycotina</taxon>
        <taxon>Glomeromycetes</taxon>
        <taxon>Archaeosporales</taxon>
        <taxon>Ambisporaceae</taxon>
        <taxon>Ambispora</taxon>
    </lineage>
</organism>
<proteinExistence type="predicted"/>
<feature type="region of interest" description="Disordered" evidence="1">
    <location>
        <begin position="168"/>
        <end position="198"/>
    </location>
</feature>
<sequence length="535" mass="61510">MLSDVKEPESSFKYFLNTPCQDWDAVKYLEALEDCNSNKATVTRNFNKHLQNIKEQGTEKEKKNAVRLEGQFKLPMELRLRMVMDYVSAVGYGYPWNYVFAWLWTTSPPLNLEKRDESTIFGRIQIGCIGNNVQARCKRDYKIHEQPSVEEETSAIPTKMRKLDEKFNATKSSSDSTNVQQTSTISEPDGVSTEELEDDEEIKFDLTNISMELKREPTVKWEVGCINVTDRFRRYQKDVLNKAEREGLKYENVYELLALSSIMVLCWPCPYPMFTKQEWKEITKTNPYTIKEPPLPPEISSSLRDIASKHLIGGDVFMDCGKAEFNRMVALMFNNLYYGIPEVAPSKLSEEEHCAMFIYPISRSFHGSEKEYTLRLNRANAGSKTRPDLSCTVDDIPILNSEFKPVGCTPLQRKKDRLKVHLKGRKSINQQLQSKGGPGEAVLFLNMGDSMESFFMDLKYDGLYRSWPFLTTKLVIDKATIPLAEFAISHFVALEEHVGEIAKNFKYRSSQFTPPAQMSFVRKLPDSPQVKMLLH</sequence>
<feature type="compositionally biased region" description="Polar residues" evidence="1">
    <location>
        <begin position="169"/>
        <end position="186"/>
    </location>
</feature>
<accession>A0A9N9CCI7</accession>
<protein>
    <submittedName>
        <fullName evidence="2">1683_t:CDS:1</fullName>
    </submittedName>
</protein>
<comment type="caution">
    <text evidence="2">The sequence shown here is derived from an EMBL/GenBank/DDBJ whole genome shotgun (WGS) entry which is preliminary data.</text>
</comment>
<gene>
    <name evidence="2" type="ORF">ALEPTO_LOCUS8037</name>
</gene>
<evidence type="ECO:0000313" key="3">
    <source>
        <dbReference type="Proteomes" id="UP000789508"/>
    </source>
</evidence>
<evidence type="ECO:0000313" key="2">
    <source>
        <dbReference type="EMBL" id="CAG8598579.1"/>
    </source>
</evidence>
<name>A0A9N9CCI7_9GLOM</name>
<dbReference type="Proteomes" id="UP000789508">
    <property type="component" value="Unassembled WGS sequence"/>
</dbReference>
<dbReference type="EMBL" id="CAJVPS010004062">
    <property type="protein sequence ID" value="CAG8598579.1"/>
    <property type="molecule type" value="Genomic_DNA"/>
</dbReference>